<dbReference type="Gene3D" id="3.40.50.300">
    <property type="entry name" value="P-loop containing nucleotide triphosphate hydrolases"/>
    <property type="match status" value="1"/>
</dbReference>
<evidence type="ECO:0000256" key="5">
    <source>
        <dbReference type="ARBA" id="ARBA00022801"/>
    </source>
</evidence>
<dbReference type="PANTHER" id="PTHR30153:SF2">
    <property type="entry name" value="REPLICATIVE DNA HELICASE"/>
    <property type="match status" value="1"/>
</dbReference>
<gene>
    <name evidence="15" type="primary">dnaB</name>
    <name evidence="15" type="ORF">MNODULE_10220</name>
</gene>
<comment type="similarity">
    <text evidence="1 13">Belongs to the helicase family. DnaB subfamily.</text>
</comment>
<keyword evidence="2 13" id="KW-0639">Primosome</keyword>
<keyword evidence="3 13" id="KW-0235">DNA replication</keyword>
<dbReference type="CDD" id="cd00984">
    <property type="entry name" value="DnaB_C"/>
    <property type="match status" value="1"/>
</dbReference>
<evidence type="ECO:0000256" key="3">
    <source>
        <dbReference type="ARBA" id="ARBA00022705"/>
    </source>
</evidence>
<keyword evidence="4 13" id="KW-0547">Nucleotide-binding</keyword>
<evidence type="ECO:0000256" key="6">
    <source>
        <dbReference type="ARBA" id="ARBA00022806"/>
    </source>
</evidence>
<keyword evidence="6 13" id="KW-0347">Helicase</keyword>
<evidence type="ECO:0000313" key="16">
    <source>
        <dbReference type="Proteomes" id="UP000534783"/>
    </source>
</evidence>
<dbReference type="GO" id="GO:0005829">
    <property type="term" value="C:cytosol"/>
    <property type="evidence" value="ECO:0007669"/>
    <property type="project" value="TreeGrafter"/>
</dbReference>
<evidence type="ECO:0000259" key="14">
    <source>
        <dbReference type="PROSITE" id="PS51199"/>
    </source>
</evidence>
<dbReference type="GO" id="GO:0042802">
    <property type="term" value="F:identical protein binding"/>
    <property type="evidence" value="ECO:0007669"/>
    <property type="project" value="UniProtKB-ARBA"/>
</dbReference>
<dbReference type="NCBIfam" id="NF004384">
    <property type="entry name" value="PRK05748.1"/>
    <property type="match status" value="1"/>
</dbReference>
<organism evidence="15 16">
    <name type="scientific">Candidatus Manganitrophus noduliformans</name>
    <dbReference type="NCBI Taxonomy" id="2606439"/>
    <lineage>
        <taxon>Bacteria</taxon>
        <taxon>Pseudomonadati</taxon>
        <taxon>Nitrospirota</taxon>
        <taxon>Nitrospiria</taxon>
        <taxon>Candidatus Troglogloeales</taxon>
        <taxon>Candidatus Manganitrophaceae</taxon>
        <taxon>Candidatus Manganitrophus</taxon>
    </lineage>
</organism>
<dbReference type="EMBL" id="VTOW01000002">
    <property type="protein sequence ID" value="NKE71110.1"/>
    <property type="molecule type" value="Genomic_DNA"/>
</dbReference>
<evidence type="ECO:0000256" key="10">
    <source>
        <dbReference type="ARBA" id="ARBA00044932"/>
    </source>
</evidence>
<evidence type="ECO:0000256" key="12">
    <source>
        <dbReference type="NCBIfam" id="TIGR00665"/>
    </source>
</evidence>
<dbReference type="InterPro" id="IPR036185">
    <property type="entry name" value="DNA_heli_DnaB-like_N_sf"/>
</dbReference>
<evidence type="ECO:0000256" key="2">
    <source>
        <dbReference type="ARBA" id="ARBA00022515"/>
    </source>
</evidence>
<dbReference type="Proteomes" id="UP000534783">
    <property type="component" value="Unassembled WGS sequence"/>
</dbReference>
<dbReference type="InterPro" id="IPR007694">
    <property type="entry name" value="DNA_helicase_DnaB-like_C"/>
</dbReference>
<dbReference type="FunFam" id="1.10.860.10:FF:000001">
    <property type="entry name" value="Replicative DNA helicase"/>
    <property type="match status" value="1"/>
</dbReference>
<dbReference type="Pfam" id="PF00772">
    <property type="entry name" value="DnaB"/>
    <property type="match status" value="1"/>
</dbReference>
<dbReference type="InterPro" id="IPR027417">
    <property type="entry name" value="P-loop_NTPase"/>
</dbReference>
<dbReference type="SUPFAM" id="SSF52540">
    <property type="entry name" value="P-loop containing nucleoside triphosphate hydrolases"/>
    <property type="match status" value="1"/>
</dbReference>
<dbReference type="GO" id="GO:1990077">
    <property type="term" value="C:primosome complex"/>
    <property type="evidence" value="ECO:0007669"/>
    <property type="project" value="UniProtKB-UniRule"/>
</dbReference>
<keyword evidence="5 13" id="KW-0378">Hydrolase</keyword>
<comment type="function">
    <text evidence="10 13">The main replicative DNA helicase, it participates in initiation and elongation during chromosome replication. Travels ahead of the DNA replisome, separating dsDNA into templates for DNA synthesis. A processive ATP-dependent 5'-3' DNA helicase it has DNA-dependent ATPase activity.</text>
</comment>
<dbReference type="InterPro" id="IPR007693">
    <property type="entry name" value="DNA_helicase_DnaB-like_N"/>
</dbReference>
<dbReference type="GO" id="GO:0006269">
    <property type="term" value="P:DNA replication, synthesis of primer"/>
    <property type="evidence" value="ECO:0007669"/>
    <property type="project" value="UniProtKB-UniRule"/>
</dbReference>
<evidence type="ECO:0000313" key="15">
    <source>
        <dbReference type="EMBL" id="NKE71110.1"/>
    </source>
</evidence>
<dbReference type="InterPro" id="IPR003593">
    <property type="entry name" value="AAA+_ATPase"/>
</dbReference>
<reference evidence="15 16" key="1">
    <citation type="journal article" date="2020" name="Nature">
        <title>Bacterial chemolithoautotrophy via manganese oxidation.</title>
        <authorList>
            <person name="Yu H."/>
            <person name="Leadbetter J.R."/>
        </authorList>
    </citation>
    <scope>NUCLEOTIDE SEQUENCE [LARGE SCALE GENOMIC DNA]</scope>
    <source>
        <strain evidence="15 16">Mn-1</strain>
    </source>
</reference>
<dbReference type="FunFam" id="3.40.50.300:FF:000076">
    <property type="entry name" value="Replicative DNA helicase"/>
    <property type="match status" value="1"/>
</dbReference>
<accession>A0A7X6IB51</accession>
<dbReference type="PANTHER" id="PTHR30153">
    <property type="entry name" value="REPLICATIVE DNA HELICASE DNAB"/>
    <property type="match status" value="1"/>
</dbReference>
<dbReference type="GO" id="GO:0003677">
    <property type="term" value="F:DNA binding"/>
    <property type="evidence" value="ECO:0007669"/>
    <property type="project" value="UniProtKB-UniRule"/>
</dbReference>
<sequence length="467" mass="52016">MQTDLSIQKLPPQNLEAEQAVLAAVLLDNQAVNKVVEILRADEFYKESHRKIFSAMLELNGNNEAIDLITLTEHLRLKGQLDAVGGASYLAEILNSVATAANIRMHAKIVHEKSLLRSLISIATDIVTVGYESQGKVEDLLDHAERNIFAISDRKMQGTFVPMRELVKAGFEIIEKLADQRLTGLPTGFKDLDKMTSGLQAGDLVIVAGRPSMGKTAFALGMAQNVAIKNRQTVGVFSLEMSKEQLVFRMLCSEARVDSHKIRSGYLGRPGNDNWQQLIRAAGKLSESPIFIDDSASMSILEMRAKARRLKAEHNLNLIIVDYLQLMRGREDADNRQQEISDISRSLKALAKELHVPVIALSQLSRAVESRPEKKKRPMLADLRESGAIEQDADVVLFIYREEVYDPCKCPREGECICGRRGLAEIIIGKQRNGPIGDVPMAFIDRYTRFEDLSDDHPKRLQGGMEG</sequence>
<proteinExistence type="inferred from homology"/>
<evidence type="ECO:0000256" key="9">
    <source>
        <dbReference type="ARBA" id="ARBA00023235"/>
    </source>
</evidence>
<evidence type="ECO:0000256" key="7">
    <source>
        <dbReference type="ARBA" id="ARBA00022840"/>
    </source>
</evidence>
<dbReference type="Gene3D" id="1.10.860.10">
    <property type="entry name" value="DNAb Helicase, Chain A"/>
    <property type="match status" value="1"/>
</dbReference>
<dbReference type="InterPro" id="IPR007692">
    <property type="entry name" value="DNA_helicase_DnaB"/>
</dbReference>
<keyword evidence="7 13" id="KW-0067">ATP-binding</keyword>
<dbReference type="NCBIfam" id="TIGR00665">
    <property type="entry name" value="DnaB"/>
    <property type="match status" value="1"/>
</dbReference>
<keyword evidence="9" id="KW-0413">Isomerase</keyword>
<protein>
    <recommendedName>
        <fullName evidence="12 13">Replicative DNA helicase</fullName>
        <ecNumber evidence="12 13">5.6.2.3</ecNumber>
    </recommendedName>
</protein>
<comment type="caution">
    <text evidence="15">The sequence shown here is derived from an EMBL/GenBank/DDBJ whole genome shotgun (WGS) entry which is preliminary data.</text>
</comment>
<dbReference type="PROSITE" id="PS51199">
    <property type="entry name" value="SF4_HELICASE"/>
    <property type="match status" value="1"/>
</dbReference>
<dbReference type="GO" id="GO:0016787">
    <property type="term" value="F:hydrolase activity"/>
    <property type="evidence" value="ECO:0007669"/>
    <property type="project" value="UniProtKB-KW"/>
</dbReference>
<keyword evidence="16" id="KW-1185">Reference proteome</keyword>
<evidence type="ECO:0000256" key="4">
    <source>
        <dbReference type="ARBA" id="ARBA00022741"/>
    </source>
</evidence>
<dbReference type="InterPro" id="IPR016136">
    <property type="entry name" value="DNA_helicase_N/primase_C"/>
</dbReference>
<evidence type="ECO:0000256" key="11">
    <source>
        <dbReference type="ARBA" id="ARBA00048954"/>
    </source>
</evidence>
<dbReference type="GO" id="GO:0005524">
    <property type="term" value="F:ATP binding"/>
    <property type="evidence" value="ECO:0007669"/>
    <property type="project" value="UniProtKB-UniRule"/>
</dbReference>
<comment type="catalytic activity">
    <reaction evidence="11 13">
        <text>ATP + H2O = ADP + phosphate + H(+)</text>
        <dbReference type="Rhea" id="RHEA:13065"/>
        <dbReference type="ChEBI" id="CHEBI:15377"/>
        <dbReference type="ChEBI" id="CHEBI:15378"/>
        <dbReference type="ChEBI" id="CHEBI:30616"/>
        <dbReference type="ChEBI" id="CHEBI:43474"/>
        <dbReference type="ChEBI" id="CHEBI:456216"/>
        <dbReference type="EC" id="5.6.2.3"/>
    </reaction>
</comment>
<dbReference type="SUPFAM" id="SSF48024">
    <property type="entry name" value="N-terminal domain of DnaB helicase"/>
    <property type="match status" value="1"/>
</dbReference>
<dbReference type="GO" id="GO:0043139">
    <property type="term" value="F:5'-3' DNA helicase activity"/>
    <property type="evidence" value="ECO:0007669"/>
    <property type="project" value="UniProtKB-EC"/>
</dbReference>
<dbReference type="Pfam" id="PF03796">
    <property type="entry name" value="DnaB_C"/>
    <property type="match status" value="1"/>
</dbReference>
<dbReference type="RefSeq" id="WP_168059447.1">
    <property type="nucleotide sequence ID" value="NZ_VTOW01000002.1"/>
</dbReference>
<feature type="domain" description="SF4 helicase" evidence="14">
    <location>
        <begin position="178"/>
        <end position="457"/>
    </location>
</feature>
<dbReference type="AlphaFoldDB" id="A0A7X6IB51"/>
<dbReference type="EC" id="5.6.2.3" evidence="12 13"/>
<evidence type="ECO:0000256" key="13">
    <source>
        <dbReference type="RuleBase" id="RU362085"/>
    </source>
</evidence>
<name>A0A7X6IB51_9BACT</name>
<dbReference type="SMART" id="SM00382">
    <property type="entry name" value="AAA"/>
    <property type="match status" value="1"/>
</dbReference>
<evidence type="ECO:0000256" key="1">
    <source>
        <dbReference type="ARBA" id="ARBA00008428"/>
    </source>
</evidence>
<keyword evidence="8 13" id="KW-0238">DNA-binding</keyword>
<evidence type="ECO:0000256" key="8">
    <source>
        <dbReference type="ARBA" id="ARBA00023125"/>
    </source>
</evidence>